<feature type="region of interest" description="Disordered" evidence="9">
    <location>
        <begin position="1"/>
        <end position="31"/>
    </location>
</feature>
<name>K0KPW7_WICCF</name>
<evidence type="ECO:0000256" key="4">
    <source>
        <dbReference type="ARBA" id="ARBA00022833"/>
    </source>
</evidence>
<evidence type="ECO:0000256" key="2">
    <source>
        <dbReference type="ARBA" id="ARBA00022723"/>
    </source>
</evidence>
<evidence type="ECO:0000256" key="6">
    <source>
        <dbReference type="ARBA" id="ARBA00023163"/>
    </source>
</evidence>
<feature type="compositionally biased region" description="Low complexity" evidence="9">
    <location>
        <begin position="8"/>
        <end position="27"/>
    </location>
</feature>
<dbReference type="PROSITE" id="PS00028">
    <property type="entry name" value="ZINC_FINGER_C2H2_1"/>
    <property type="match status" value="1"/>
</dbReference>
<keyword evidence="5" id="KW-0805">Transcription regulation</keyword>
<dbReference type="GO" id="GO:0008270">
    <property type="term" value="F:zinc ion binding"/>
    <property type="evidence" value="ECO:0007669"/>
    <property type="project" value="UniProtKB-KW"/>
</dbReference>
<dbReference type="InterPro" id="IPR051061">
    <property type="entry name" value="Zinc_finger_trans_reg"/>
</dbReference>
<dbReference type="PROSITE" id="PS50157">
    <property type="entry name" value="ZINC_FINGER_C2H2_2"/>
    <property type="match status" value="1"/>
</dbReference>
<dbReference type="FunCoup" id="K0KPW7">
    <property type="interactions" value="570"/>
</dbReference>
<keyword evidence="7" id="KW-0539">Nucleus</keyword>
<keyword evidence="3 8" id="KW-0863">Zinc-finger</keyword>
<gene>
    <name evidence="11" type="ORF">BN7_3766</name>
</gene>
<keyword evidence="12" id="KW-1185">Reference proteome</keyword>
<dbReference type="InterPro" id="IPR013087">
    <property type="entry name" value="Znf_C2H2_type"/>
</dbReference>
<evidence type="ECO:0000256" key="1">
    <source>
        <dbReference type="ARBA" id="ARBA00004123"/>
    </source>
</evidence>
<evidence type="ECO:0000256" key="5">
    <source>
        <dbReference type="ARBA" id="ARBA00023015"/>
    </source>
</evidence>
<evidence type="ECO:0000259" key="10">
    <source>
        <dbReference type="PROSITE" id="PS50157"/>
    </source>
</evidence>
<dbReference type="PANTHER" id="PTHR46179:SF13">
    <property type="entry name" value="C2H2-TYPE DOMAIN-CONTAINING PROTEIN"/>
    <property type="match status" value="1"/>
</dbReference>
<dbReference type="SUPFAM" id="SSF57667">
    <property type="entry name" value="beta-beta-alpha zinc fingers"/>
    <property type="match status" value="1"/>
</dbReference>
<dbReference type="InParanoid" id="K0KPW7"/>
<organism evidence="11 12">
    <name type="scientific">Wickerhamomyces ciferrii (strain ATCC 14091 / BCRC 22168 / CBS 111 / JCM 3599 / NBRC 0793 / NRRL Y-1031 F-60-10)</name>
    <name type="common">Yeast</name>
    <name type="synonym">Pichia ciferrii</name>
    <dbReference type="NCBI Taxonomy" id="1206466"/>
    <lineage>
        <taxon>Eukaryota</taxon>
        <taxon>Fungi</taxon>
        <taxon>Dikarya</taxon>
        <taxon>Ascomycota</taxon>
        <taxon>Saccharomycotina</taxon>
        <taxon>Saccharomycetes</taxon>
        <taxon>Phaffomycetales</taxon>
        <taxon>Wickerhamomycetaceae</taxon>
        <taxon>Wickerhamomyces</taxon>
    </lineage>
</organism>
<comment type="subcellular location">
    <subcellularLocation>
        <location evidence="1">Nucleus</location>
    </subcellularLocation>
</comment>
<feature type="domain" description="C2H2-type" evidence="10">
    <location>
        <begin position="157"/>
        <end position="187"/>
    </location>
</feature>
<keyword evidence="6" id="KW-0804">Transcription</keyword>
<evidence type="ECO:0000256" key="7">
    <source>
        <dbReference type="ARBA" id="ARBA00023242"/>
    </source>
</evidence>
<dbReference type="InterPro" id="IPR036236">
    <property type="entry name" value="Znf_C2H2_sf"/>
</dbReference>
<dbReference type="STRING" id="1206466.K0KPW7"/>
<dbReference type="GO" id="GO:0006357">
    <property type="term" value="P:regulation of transcription by RNA polymerase II"/>
    <property type="evidence" value="ECO:0007669"/>
    <property type="project" value="TreeGrafter"/>
</dbReference>
<keyword evidence="2" id="KW-0479">Metal-binding</keyword>
<dbReference type="GO" id="GO:0005634">
    <property type="term" value="C:nucleus"/>
    <property type="evidence" value="ECO:0007669"/>
    <property type="project" value="UniProtKB-SubCell"/>
</dbReference>
<keyword evidence="4" id="KW-0862">Zinc</keyword>
<evidence type="ECO:0000256" key="8">
    <source>
        <dbReference type="PROSITE-ProRule" id="PRU00042"/>
    </source>
</evidence>
<protein>
    <submittedName>
        <fullName evidence="11">Zinc finger protein</fullName>
    </submittedName>
</protein>
<evidence type="ECO:0000313" key="12">
    <source>
        <dbReference type="Proteomes" id="UP000009328"/>
    </source>
</evidence>
<feature type="compositionally biased region" description="Polar residues" evidence="9">
    <location>
        <begin position="283"/>
        <end position="295"/>
    </location>
</feature>
<dbReference type="SMART" id="SM00355">
    <property type="entry name" value="ZnF_C2H2"/>
    <property type="match status" value="3"/>
</dbReference>
<evidence type="ECO:0000313" key="11">
    <source>
        <dbReference type="EMBL" id="CCH44207.1"/>
    </source>
</evidence>
<comment type="caution">
    <text evidence="11">The sequence shown here is derived from an EMBL/GenBank/DDBJ whole genome shotgun (WGS) entry which is preliminary data.</text>
</comment>
<dbReference type="AlphaFoldDB" id="K0KPW7"/>
<feature type="region of interest" description="Disordered" evidence="9">
    <location>
        <begin position="217"/>
        <end position="295"/>
    </location>
</feature>
<sequence>MTSEHLFNNSYDNTTSTTSNSSRQNSINDDDLSMIPQEEIDKFLPSNFPMIIRTSSIDNNNNEANDILKIPLRRQIFNDKKILKQVLTKPKKGVYMCNHCDEIFYTFGELLDHFDQFDVKRPHKCSHLDCPWKIVGFNRVRQLNRHESSVHSTDKEFKCHISNCNKKFGRVDLLNRHLKSVHENKNSRFNRKLSKDLSQHQQNHQQGSYQHNYQQNYQGFSWNSPTGSLSSIDDHDQTSPVITPIQINSQRSQRGSQDSQIDSQQDSSNNQRRNSKYKHTIEFLTNSNESNESKD</sequence>
<dbReference type="HOGENOM" id="CLU_943993_0_0_1"/>
<accession>K0KPW7</accession>
<feature type="compositionally biased region" description="Low complexity" evidence="9">
    <location>
        <begin position="248"/>
        <end position="272"/>
    </location>
</feature>
<reference evidence="11 12" key="1">
    <citation type="journal article" date="2012" name="Eukaryot. Cell">
        <title>Draft genome sequence of Wickerhamomyces ciferrii NRRL Y-1031 F-60-10.</title>
        <authorList>
            <person name="Schneider J."/>
            <person name="Andrea H."/>
            <person name="Blom J."/>
            <person name="Jaenicke S."/>
            <person name="Ruckert C."/>
            <person name="Schorsch C."/>
            <person name="Szczepanowski R."/>
            <person name="Farwick M."/>
            <person name="Goesmann A."/>
            <person name="Puhler A."/>
            <person name="Schaffer S."/>
            <person name="Tauch A."/>
            <person name="Kohler T."/>
            <person name="Brinkrolf K."/>
        </authorList>
    </citation>
    <scope>NUCLEOTIDE SEQUENCE [LARGE SCALE GENOMIC DNA]</scope>
    <source>
        <strain evidence="12">ATCC 14091 / BCRC 22168 / CBS 111 / JCM 3599 / NBRC 0793 / NRRL Y-1031 F-60-10</strain>
    </source>
</reference>
<dbReference type="PANTHER" id="PTHR46179">
    <property type="entry name" value="ZINC FINGER PROTEIN"/>
    <property type="match status" value="1"/>
</dbReference>
<dbReference type="Gene3D" id="3.30.160.60">
    <property type="entry name" value="Classic Zinc Finger"/>
    <property type="match status" value="2"/>
</dbReference>
<feature type="compositionally biased region" description="Polar residues" evidence="9">
    <location>
        <begin position="238"/>
        <end position="247"/>
    </location>
</feature>
<dbReference type="Proteomes" id="UP000009328">
    <property type="component" value="Unassembled WGS sequence"/>
</dbReference>
<dbReference type="EMBL" id="CAIF01000111">
    <property type="protein sequence ID" value="CCH44207.1"/>
    <property type="molecule type" value="Genomic_DNA"/>
</dbReference>
<evidence type="ECO:0000256" key="9">
    <source>
        <dbReference type="SAM" id="MobiDB-lite"/>
    </source>
</evidence>
<proteinExistence type="predicted"/>
<dbReference type="eggNOG" id="KOG1721">
    <property type="taxonomic scope" value="Eukaryota"/>
</dbReference>
<feature type="compositionally biased region" description="Polar residues" evidence="9">
    <location>
        <begin position="220"/>
        <end position="231"/>
    </location>
</feature>
<evidence type="ECO:0000256" key="3">
    <source>
        <dbReference type="ARBA" id="ARBA00022771"/>
    </source>
</evidence>